<feature type="domain" description="NlpC/P60" evidence="5">
    <location>
        <begin position="1"/>
        <end position="132"/>
    </location>
</feature>
<dbReference type="RefSeq" id="WP_207109005.1">
    <property type="nucleotide sequence ID" value="NZ_JAFLVR010000030.1"/>
</dbReference>
<evidence type="ECO:0000313" key="6">
    <source>
        <dbReference type="EMBL" id="MBO0453228.1"/>
    </source>
</evidence>
<evidence type="ECO:0000256" key="4">
    <source>
        <dbReference type="ARBA" id="ARBA00022807"/>
    </source>
</evidence>
<dbReference type="Gene3D" id="3.90.1720.10">
    <property type="entry name" value="endopeptidase domain like (from Nostoc punctiforme)"/>
    <property type="match status" value="1"/>
</dbReference>
<keyword evidence="4" id="KW-0788">Thiol protease</keyword>
<reference evidence="6 7" key="1">
    <citation type="submission" date="2021-03" db="EMBL/GenBank/DDBJ databases">
        <title>Enterococcal diversity collection.</title>
        <authorList>
            <person name="Gilmore M.S."/>
            <person name="Schwartzman J."/>
            <person name="Van Tyne D."/>
            <person name="Martin M."/>
            <person name="Earl A.M."/>
            <person name="Manson A.L."/>
            <person name="Straub T."/>
            <person name="Salamzade R."/>
            <person name="Saavedra J."/>
            <person name="Lebreton F."/>
            <person name="Prichula J."/>
            <person name="Schaufler K."/>
            <person name="Gaca A."/>
            <person name="Sgardioli B."/>
            <person name="Wagenaar J."/>
            <person name="Strong T."/>
        </authorList>
    </citation>
    <scope>NUCLEOTIDE SEQUENCE [LARGE SCALE GENOMIC DNA]</scope>
    <source>
        <strain evidence="6 7">MJM16</strain>
    </source>
</reference>
<proteinExistence type="inferred from homology"/>
<dbReference type="PROSITE" id="PS51935">
    <property type="entry name" value="NLPC_P60"/>
    <property type="match status" value="1"/>
</dbReference>
<evidence type="ECO:0000256" key="3">
    <source>
        <dbReference type="ARBA" id="ARBA00022801"/>
    </source>
</evidence>
<evidence type="ECO:0000259" key="5">
    <source>
        <dbReference type="PROSITE" id="PS51935"/>
    </source>
</evidence>
<dbReference type="EMBL" id="JAFLVR010000030">
    <property type="protein sequence ID" value="MBO0453228.1"/>
    <property type="molecule type" value="Genomic_DNA"/>
</dbReference>
<evidence type="ECO:0000256" key="2">
    <source>
        <dbReference type="ARBA" id="ARBA00022670"/>
    </source>
</evidence>
<comment type="caution">
    <text evidence="6">The sequence shown here is derived from an EMBL/GenBank/DDBJ whole genome shotgun (WGS) entry which is preliminary data.</text>
</comment>
<accession>A0ABS3HKW5</accession>
<organism evidence="6 7">
    <name type="scientific">Candidatus Enterococcus murrayae</name>
    <dbReference type="NCBI Taxonomy" id="2815321"/>
    <lineage>
        <taxon>Bacteria</taxon>
        <taxon>Bacillati</taxon>
        <taxon>Bacillota</taxon>
        <taxon>Bacilli</taxon>
        <taxon>Lactobacillales</taxon>
        <taxon>Enterococcaceae</taxon>
        <taxon>Enterococcus</taxon>
    </lineage>
</organism>
<dbReference type="InterPro" id="IPR038765">
    <property type="entry name" value="Papain-like_cys_pep_sf"/>
</dbReference>
<gene>
    <name evidence="6" type="ORF">JZO85_13160</name>
</gene>
<dbReference type="Proteomes" id="UP000664495">
    <property type="component" value="Unassembled WGS sequence"/>
</dbReference>
<evidence type="ECO:0000256" key="1">
    <source>
        <dbReference type="ARBA" id="ARBA00007074"/>
    </source>
</evidence>
<sequence length="227" mass="25747">MGDINKMIQWMKDREGKTTYSQSNRMGPNSYDCSSAVYFALAAGGFIPSGSMGWTGSLHDTTLPPIATKIARSECTKGDIFLSKYWANDGHTGIFVDNKTIIHCSYGRNGIYTTPADGGYMGYEPIEYYRLKNADSGSEENTEKEGEIMMYIYWKQQKIGSKNYDGYFVNGNKRMYIKDDTLLQACRSLVKYYTGKTNENWYGNDGFMVLSIEATTELVEFKYYATK</sequence>
<keyword evidence="7" id="KW-1185">Reference proteome</keyword>
<protein>
    <submittedName>
        <fullName evidence="6">C40 family peptidase</fullName>
    </submittedName>
</protein>
<name>A0ABS3HKW5_9ENTE</name>
<keyword evidence="3" id="KW-0378">Hydrolase</keyword>
<comment type="similarity">
    <text evidence="1">Belongs to the peptidase C40 family.</text>
</comment>
<dbReference type="SUPFAM" id="SSF54001">
    <property type="entry name" value="Cysteine proteinases"/>
    <property type="match status" value="1"/>
</dbReference>
<dbReference type="InterPro" id="IPR000064">
    <property type="entry name" value="NLP_P60_dom"/>
</dbReference>
<evidence type="ECO:0000313" key="7">
    <source>
        <dbReference type="Proteomes" id="UP000664495"/>
    </source>
</evidence>
<dbReference type="Pfam" id="PF05382">
    <property type="entry name" value="Amidase_5"/>
    <property type="match status" value="1"/>
</dbReference>
<keyword evidence="2" id="KW-0645">Protease</keyword>
<dbReference type="InterPro" id="IPR008044">
    <property type="entry name" value="Phage_lysin"/>
</dbReference>